<dbReference type="Proteomes" id="UP000018817">
    <property type="component" value="Unassembled WGS sequence"/>
</dbReference>
<dbReference type="GO" id="GO:0015074">
    <property type="term" value="P:DNA integration"/>
    <property type="evidence" value="ECO:0007669"/>
    <property type="project" value="InterPro"/>
</dbReference>
<sequence>MDASDRGLCALFPAHKQFFQLEFDHAQRELIREFNQSGNNEFGINVRELMSVVYAALIWGSSWTSGDEDPESHVKFWIDNMSAVAWSNKRFSRNPFAQMLLRIVSLCANPGRLAKSLASLGALLRAGALAQSTRPKYSAAWSQWVRWCGMMNFDPWLTEADVSHNTMQLGAYAVYLWQFGMNRANTGNSYSTICGKLCAIRWHHRNLAGYDPGVNASHAILLREIRRFTNPVTKQQPLTARMFRIIFSDMNLSLPRNQLLWGGLLLGYFFMLRRSEYLFIGNKVHRYIVRLSAITFVDDMCQPTTTRKTTMVGLKLKGAKNNQFGREEVRYHHKSGDKILCPVRVARWIHRGARAFKTAADAPALSLQNGGITADEVATVIRRAAARLGFEPSRFSTHSVRIRGATALLNLGTDRLLIKLMGRWLSNAFEAYPVLSAKGSAEMSTRMC</sequence>
<reference evidence="3 4" key="2">
    <citation type="submission" date="2013-11" db="EMBL/GenBank/DDBJ databases">
        <title>The Genome Sequence of Phytophthora parasitica INRA-310.</title>
        <authorList>
            <consortium name="The Broad Institute Genomics Platform"/>
            <person name="Russ C."/>
            <person name="Tyler B."/>
            <person name="Panabieres F."/>
            <person name="Shan W."/>
            <person name="Tripathy S."/>
            <person name="Grunwald N."/>
            <person name="Machado M."/>
            <person name="Johnson C.S."/>
            <person name="Arredondo F."/>
            <person name="Hong C."/>
            <person name="Coffey M."/>
            <person name="Young S.K."/>
            <person name="Zeng Q."/>
            <person name="Gargeya S."/>
            <person name="Fitzgerald M."/>
            <person name="Abouelleil A."/>
            <person name="Alvarado L."/>
            <person name="Chapman S.B."/>
            <person name="Gainer-Dewar J."/>
            <person name="Goldberg J."/>
            <person name="Griggs A."/>
            <person name="Gujja S."/>
            <person name="Hansen M."/>
            <person name="Howarth C."/>
            <person name="Imamovic A."/>
            <person name="Ireland A."/>
            <person name="Larimer J."/>
            <person name="McCowan C."/>
            <person name="Murphy C."/>
            <person name="Pearson M."/>
            <person name="Poon T.W."/>
            <person name="Priest M."/>
            <person name="Roberts A."/>
            <person name="Saif S."/>
            <person name="Shea T."/>
            <person name="Sykes S."/>
            <person name="Wortman J."/>
            <person name="Nusbaum C."/>
            <person name="Birren B."/>
        </authorList>
    </citation>
    <scope>NUCLEOTIDE SEQUENCE [LARGE SCALE GENOMIC DNA]</scope>
    <source>
        <strain evidence="3 4">INRA-310</strain>
    </source>
</reference>
<dbReference type="PANTHER" id="PTHR34605">
    <property type="entry name" value="PHAGE_INTEGRASE DOMAIN-CONTAINING PROTEIN"/>
    <property type="match status" value="1"/>
</dbReference>
<dbReference type="GeneID" id="20172125"/>
<reference evidence="4" key="1">
    <citation type="submission" date="2011-12" db="EMBL/GenBank/DDBJ databases">
        <authorList>
            <consortium name="The Broad Institute Genome Sequencing Platform"/>
            <person name="Russ C."/>
            <person name="Tyler B."/>
            <person name="Panabieres F."/>
            <person name="Shan W."/>
            <person name="Tripathy S."/>
            <person name="Grunwald N."/>
            <person name="Machado M."/>
            <person name="Young S.K."/>
            <person name="Zeng Q."/>
            <person name="Gargeya S."/>
            <person name="Fitzgerald M."/>
            <person name="Haas B."/>
            <person name="Abouelleil A."/>
            <person name="Alvarado L."/>
            <person name="Arachchi H.M."/>
            <person name="Berlin A."/>
            <person name="Chapman S.B."/>
            <person name="Gearin G."/>
            <person name="Goldberg J."/>
            <person name="Griggs A."/>
            <person name="Gujja S."/>
            <person name="Hansen M."/>
            <person name="Heiman D."/>
            <person name="Howarth C."/>
            <person name="Larimer J."/>
            <person name="Lui A."/>
            <person name="MacDonald P.J.P."/>
            <person name="McCowen C."/>
            <person name="Montmayeur A."/>
            <person name="Murphy C."/>
            <person name="Neiman D."/>
            <person name="Pearson M."/>
            <person name="Priest M."/>
            <person name="Roberts A."/>
            <person name="Saif S."/>
            <person name="Shea T."/>
            <person name="Sisk P."/>
            <person name="Stolte C."/>
            <person name="Sykes S."/>
            <person name="Wortman J."/>
            <person name="Nusbaum C."/>
            <person name="Birren B."/>
        </authorList>
    </citation>
    <scope>NUCLEOTIDE SEQUENCE [LARGE SCALE GENOMIC DNA]</scope>
    <source>
        <strain evidence="4">INRA-310</strain>
    </source>
</reference>
<dbReference type="OMA" id="FASIVWA"/>
<evidence type="ECO:0000313" key="3">
    <source>
        <dbReference type="EMBL" id="ETN21746.1"/>
    </source>
</evidence>
<dbReference type="EMBL" id="KI669563">
    <property type="protein sequence ID" value="ETN21746.1"/>
    <property type="molecule type" value="Genomic_DNA"/>
</dbReference>
<keyword evidence="2" id="KW-0233">DNA recombination</keyword>
<accession>W2R938</accession>
<dbReference type="AlphaFoldDB" id="W2R938"/>
<dbReference type="STRING" id="761204.W2R938"/>
<evidence type="ECO:0000313" key="4">
    <source>
        <dbReference type="Proteomes" id="UP000018817"/>
    </source>
</evidence>
<gene>
    <name evidence="3" type="ORF">PPTG_01856</name>
</gene>
<dbReference type="Gene3D" id="1.10.150.130">
    <property type="match status" value="1"/>
</dbReference>
<name>W2R938_PHYN3</name>
<protein>
    <recommendedName>
        <fullName evidence="5">Tyr recombinase domain-containing protein</fullName>
    </recommendedName>
</protein>
<organism evidence="3 4">
    <name type="scientific">Phytophthora nicotianae (strain INRA-310)</name>
    <name type="common">Phytophthora parasitica</name>
    <dbReference type="NCBI Taxonomy" id="761204"/>
    <lineage>
        <taxon>Eukaryota</taxon>
        <taxon>Sar</taxon>
        <taxon>Stramenopiles</taxon>
        <taxon>Oomycota</taxon>
        <taxon>Peronosporomycetes</taxon>
        <taxon>Peronosporales</taxon>
        <taxon>Peronosporaceae</taxon>
        <taxon>Phytophthora</taxon>
    </lineage>
</organism>
<dbReference type="SUPFAM" id="SSF56349">
    <property type="entry name" value="DNA breaking-rejoining enzymes"/>
    <property type="match status" value="1"/>
</dbReference>
<dbReference type="InterPro" id="IPR052925">
    <property type="entry name" value="Phage_Integrase-like_Recomb"/>
</dbReference>
<dbReference type="GO" id="GO:0006310">
    <property type="term" value="P:DNA recombination"/>
    <property type="evidence" value="ECO:0007669"/>
    <property type="project" value="UniProtKB-KW"/>
</dbReference>
<dbReference type="OrthoDB" id="144417at2759"/>
<dbReference type="SUPFAM" id="SSF47823">
    <property type="entry name" value="lambda integrase-like, N-terminal domain"/>
    <property type="match status" value="1"/>
</dbReference>
<dbReference type="InterPro" id="IPR013762">
    <property type="entry name" value="Integrase-like_cat_sf"/>
</dbReference>
<dbReference type="PANTHER" id="PTHR34605:SF3">
    <property type="entry name" value="P CELL-TYPE AGGLUTINATION PROTEIN MAP4-LIKE-RELATED"/>
    <property type="match status" value="1"/>
</dbReference>
<dbReference type="InterPro" id="IPR010998">
    <property type="entry name" value="Integrase_recombinase_N"/>
</dbReference>
<dbReference type="VEuPathDB" id="FungiDB:PPTG_01856"/>
<dbReference type="Gene3D" id="1.10.443.10">
    <property type="entry name" value="Intergrase catalytic core"/>
    <property type="match status" value="1"/>
</dbReference>
<evidence type="ECO:0000256" key="1">
    <source>
        <dbReference type="ARBA" id="ARBA00023125"/>
    </source>
</evidence>
<dbReference type="InterPro" id="IPR011010">
    <property type="entry name" value="DNA_brk_join_enz"/>
</dbReference>
<dbReference type="RefSeq" id="XP_008893498.1">
    <property type="nucleotide sequence ID" value="XM_008895250.1"/>
</dbReference>
<keyword evidence="1" id="KW-0238">DNA-binding</keyword>
<evidence type="ECO:0008006" key="5">
    <source>
        <dbReference type="Google" id="ProtNLM"/>
    </source>
</evidence>
<evidence type="ECO:0000256" key="2">
    <source>
        <dbReference type="ARBA" id="ARBA00023172"/>
    </source>
</evidence>
<proteinExistence type="predicted"/>
<dbReference type="GO" id="GO:0003677">
    <property type="term" value="F:DNA binding"/>
    <property type="evidence" value="ECO:0007669"/>
    <property type="project" value="UniProtKB-KW"/>
</dbReference>